<keyword evidence="1" id="KW-1133">Transmembrane helix</keyword>
<evidence type="ECO:0000313" key="3">
    <source>
        <dbReference type="Proteomes" id="UP001161247"/>
    </source>
</evidence>
<gene>
    <name evidence="2" type="ORF">OLC1_LOCUS19312</name>
</gene>
<keyword evidence="1" id="KW-0472">Membrane</keyword>
<protein>
    <submittedName>
        <fullName evidence="2">OLC1v1012419C1</fullName>
    </submittedName>
</protein>
<proteinExistence type="predicted"/>
<evidence type="ECO:0000313" key="2">
    <source>
        <dbReference type="EMBL" id="CAI9112048.1"/>
    </source>
</evidence>
<dbReference type="EMBL" id="OX459124">
    <property type="protein sequence ID" value="CAI9112048.1"/>
    <property type="molecule type" value="Genomic_DNA"/>
</dbReference>
<accession>A0AAV1DZE5</accession>
<keyword evidence="3" id="KW-1185">Reference proteome</keyword>
<keyword evidence="1" id="KW-0812">Transmembrane</keyword>
<name>A0AAV1DZE5_OLDCO</name>
<reference evidence="2" key="1">
    <citation type="submission" date="2023-03" db="EMBL/GenBank/DDBJ databases">
        <authorList>
            <person name="Julca I."/>
        </authorList>
    </citation>
    <scope>NUCLEOTIDE SEQUENCE</scope>
</reference>
<feature type="transmembrane region" description="Helical" evidence="1">
    <location>
        <begin position="106"/>
        <end position="126"/>
    </location>
</feature>
<dbReference type="AlphaFoldDB" id="A0AAV1DZE5"/>
<evidence type="ECO:0000256" key="1">
    <source>
        <dbReference type="SAM" id="Phobius"/>
    </source>
</evidence>
<organism evidence="2 3">
    <name type="scientific">Oldenlandia corymbosa var. corymbosa</name>
    <dbReference type="NCBI Taxonomy" id="529605"/>
    <lineage>
        <taxon>Eukaryota</taxon>
        <taxon>Viridiplantae</taxon>
        <taxon>Streptophyta</taxon>
        <taxon>Embryophyta</taxon>
        <taxon>Tracheophyta</taxon>
        <taxon>Spermatophyta</taxon>
        <taxon>Magnoliopsida</taxon>
        <taxon>eudicotyledons</taxon>
        <taxon>Gunneridae</taxon>
        <taxon>Pentapetalae</taxon>
        <taxon>asterids</taxon>
        <taxon>lamiids</taxon>
        <taxon>Gentianales</taxon>
        <taxon>Rubiaceae</taxon>
        <taxon>Rubioideae</taxon>
        <taxon>Spermacoceae</taxon>
        <taxon>Hedyotis-Oldenlandia complex</taxon>
        <taxon>Oldenlandia</taxon>
    </lineage>
</organism>
<dbReference type="Proteomes" id="UP001161247">
    <property type="component" value="Chromosome 7"/>
</dbReference>
<sequence>MPPRAHGPQDRRRNEPTLCEEVIIQLKSGMNKILMLVILMLSTYPEDFDALAVISTILQSVRMAALMEKIEMSPEVYDYVKSTAQVFNVACLMQRTAFYEGSVTAIFQPASNLFYFIFIAVFFLFVL</sequence>